<evidence type="ECO:0000256" key="5">
    <source>
        <dbReference type="ARBA" id="ARBA00023136"/>
    </source>
</evidence>
<dbReference type="Gene3D" id="1.20.1250.20">
    <property type="entry name" value="MFS general substrate transporter like domains"/>
    <property type="match status" value="2"/>
</dbReference>
<organism evidence="7 8">
    <name type="scientific">Arachis hypogaea</name>
    <name type="common">Peanut</name>
    <dbReference type="NCBI Taxonomy" id="3818"/>
    <lineage>
        <taxon>Eukaryota</taxon>
        <taxon>Viridiplantae</taxon>
        <taxon>Streptophyta</taxon>
        <taxon>Embryophyta</taxon>
        <taxon>Tracheophyta</taxon>
        <taxon>Spermatophyta</taxon>
        <taxon>Magnoliopsida</taxon>
        <taxon>eudicotyledons</taxon>
        <taxon>Gunneridae</taxon>
        <taxon>Pentapetalae</taxon>
        <taxon>rosids</taxon>
        <taxon>fabids</taxon>
        <taxon>Fabales</taxon>
        <taxon>Fabaceae</taxon>
        <taxon>Papilionoideae</taxon>
        <taxon>50 kb inversion clade</taxon>
        <taxon>dalbergioids sensu lato</taxon>
        <taxon>Dalbergieae</taxon>
        <taxon>Pterocarpus clade</taxon>
        <taxon>Arachis</taxon>
    </lineage>
</organism>
<dbReference type="GO" id="GO:0022857">
    <property type="term" value="F:transmembrane transporter activity"/>
    <property type="evidence" value="ECO:0007669"/>
    <property type="project" value="InterPro"/>
</dbReference>
<gene>
    <name evidence="7" type="ORF">Ahy_A03g010973</name>
</gene>
<feature type="transmembrane region" description="Helical" evidence="6">
    <location>
        <begin position="338"/>
        <end position="357"/>
    </location>
</feature>
<dbReference type="Proteomes" id="UP000289738">
    <property type="component" value="Chromosome A03"/>
</dbReference>
<reference evidence="7 8" key="1">
    <citation type="submission" date="2019-01" db="EMBL/GenBank/DDBJ databases">
        <title>Sequencing of cultivated peanut Arachis hypogaea provides insights into genome evolution and oil improvement.</title>
        <authorList>
            <person name="Chen X."/>
        </authorList>
    </citation>
    <scope>NUCLEOTIDE SEQUENCE [LARGE SCALE GENOMIC DNA]</scope>
    <source>
        <strain evidence="8">cv. Fuhuasheng</strain>
        <tissue evidence="7">Leaves</tissue>
    </source>
</reference>
<keyword evidence="3 6" id="KW-0812">Transmembrane</keyword>
<evidence type="ECO:0000256" key="1">
    <source>
        <dbReference type="ARBA" id="ARBA00004141"/>
    </source>
</evidence>
<feature type="transmembrane region" description="Helical" evidence="6">
    <location>
        <begin position="579"/>
        <end position="597"/>
    </location>
</feature>
<dbReference type="GO" id="GO:0016020">
    <property type="term" value="C:membrane"/>
    <property type="evidence" value="ECO:0007669"/>
    <property type="project" value="UniProtKB-SubCell"/>
</dbReference>
<dbReference type="EMBL" id="SDMP01000003">
    <property type="protein sequence ID" value="RYR64953.1"/>
    <property type="molecule type" value="Genomic_DNA"/>
</dbReference>
<dbReference type="Pfam" id="PF00854">
    <property type="entry name" value="PTR2"/>
    <property type="match status" value="1"/>
</dbReference>
<dbReference type="InterPro" id="IPR036259">
    <property type="entry name" value="MFS_trans_sf"/>
</dbReference>
<proteinExistence type="inferred from homology"/>
<name>A0A445DP60_ARAHY</name>
<comment type="subcellular location">
    <subcellularLocation>
        <location evidence="1">Membrane</location>
        <topology evidence="1">Multi-pass membrane protein</topology>
    </subcellularLocation>
</comment>
<evidence type="ECO:0000256" key="2">
    <source>
        <dbReference type="ARBA" id="ARBA00005982"/>
    </source>
</evidence>
<feature type="transmembrane region" description="Helical" evidence="6">
    <location>
        <begin position="263"/>
        <end position="291"/>
    </location>
</feature>
<evidence type="ECO:0000313" key="7">
    <source>
        <dbReference type="EMBL" id="RYR64953.1"/>
    </source>
</evidence>
<comment type="caution">
    <text evidence="7">The sequence shown here is derived from an EMBL/GenBank/DDBJ whole genome shotgun (WGS) entry which is preliminary data.</text>
</comment>
<evidence type="ECO:0000256" key="4">
    <source>
        <dbReference type="ARBA" id="ARBA00022989"/>
    </source>
</evidence>
<feature type="transmembrane region" description="Helical" evidence="6">
    <location>
        <begin position="537"/>
        <end position="558"/>
    </location>
</feature>
<feature type="transmembrane region" description="Helical" evidence="6">
    <location>
        <begin position="311"/>
        <end position="331"/>
    </location>
</feature>
<keyword evidence="5 6" id="KW-0472">Membrane</keyword>
<feature type="transmembrane region" description="Helical" evidence="6">
    <location>
        <begin position="219"/>
        <end position="242"/>
    </location>
</feature>
<feature type="transmembrane region" description="Helical" evidence="6">
    <location>
        <begin position="460"/>
        <end position="479"/>
    </location>
</feature>
<evidence type="ECO:0000256" key="3">
    <source>
        <dbReference type="ARBA" id="ARBA00022692"/>
    </source>
</evidence>
<protein>
    <submittedName>
        <fullName evidence="7">Uncharacterized protein</fullName>
    </submittedName>
</protein>
<accession>A0A445DP60</accession>
<feature type="transmembrane region" description="Helical" evidence="6">
    <location>
        <begin position="664"/>
        <end position="684"/>
    </location>
</feature>
<feature type="transmembrane region" description="Helical" evidence="6">
    <location>
        <begin position="500"/>
        <end position="517"/>
    </location>
</feature>
<dbReference type="AlphaFoldDB" id="A0A445DP60"/>
<sequence length="695" mass="77932">MQANFMVYLMSIIYKMDQVPTANIINTWNAVSNVVPVIGAFVADACFGKFRTIAFASLASLTPEGSIFSKVAQLIVAAVHKRHVYLPTDVEAKEKDNEEEDTHGEAFYYDPPFDSNDEIKLPLTNRSKSSLQEKLLDEERQMAKKPGWKAMPYILGNDTVERLATFGMQANLTIYLMKVYNMDQVFAANIINNWYAITNVLPVLGGFLADAYLGKFPTIAIASFASLTGMVVVMLTTWVPHIHPTTCTLQQQLDGVCKGHTTLQLTVLLIGLFLLSIGTGGIRPCSIPFAIDQFDLTTVDGRRGTTRFFNVYYTTQTLIMLMNQTLLVYIMDSVSWTLGYGLPVMFMLVSIFVFFAGTRVYDFVKPQGSIFSKIAQVVVAAVHKRHLSLPPNLETQEAFYDRPLQNDGEPNLPLTYNFRWLNKAALIGGDEMNMDESRRDPWRLCSIQQVEELKCLLKMIPIWISTIIIFLPVVQQSIFPVSQALKMDRHLSHNFEMHPASVSVITMLTIGVCLPIYDQLLAPALEKLTKQEGGLTVLQRVSLGHGAGILAMIVAGFVEIRRRRLAIALDAPDGVAPMSVLWLAPQSMLIGCIHVFGEVGNTTFFNRESPEGMRSISNSLLCLNLSFTSNLSNVIINVVHNFTGKKGGQHGWLYSDINKGRLEYFYFIIAGFMMLNMCYFIFCARRYTYKVTRSM</sequence>
<keyword evidence="4 6" id="KW-1133">Transmembrane helix</keyword>
<keyword evidence="8" id="KW-1185">Reference proteome</keyword>
<dbReference type="InterPro" id="IPR000109">
    <property type="entry name" value="POT_fam"/>
</dbReference>
<dbReference type="PANTHER" id="PTHR11654">
    <property type="entry name" value="OLIGOPEPTIDE TRANSPORTER-RELATED"/>
    <property type="match status" value="1"/>
</dbReference>
<evidence type="ECO:0000313" key="8">
    <source>
        <dbReference type="Proteomes" id="UP000289738"/>
    </source>
</evidence>
<dbReference type="SUPFAM" id="SSF103473">
    <property type="entry name" value="MFS general substrate transporter"/>
    <property type="match status" value="1"/>
</dbReference>
<evidence type="ECO:0000256" key="6">
    <source>
        <dbReference type="SAM" id="Phobius"/>
    </source>
</evidence>
<comment type="similarity">
    <text evidence="2">Belongs to the major facilitator superfamily. Proton-dependent oligopeptide transporter (POT/PTR) (TC 2.A.17) family.</text>
</comment>
<feature type="transmembrane region" description="Helical" evidence="6">
    <location>
        <begin position="194"/>
        <end position="213"/>
    </location>
</feature>